<sequence>MFTSLAPPLFSRARRESVTMPAPPALPATAPLLMSDCATPLHGETLLSLLWKRMDGAED</sequence>
<protein>
    <submittedName>
        <fullName evidence="1">Uncharacterized protein</fullName>
    </submittedName>
</protein>
<proteinExistence type="predicted"/>
<name>A0A6B2JXB8_9RHOB</name>
<dbReference type="AlphaFoldDB" id="A0A6B2JXB8"/>
<evidence type="ECO:0000313" key="1">
    <source>
        <dbReference type="EMBL" id="NDV02878.1"/>
    </source>
</evidence>
<dbReference type="Proteomes" id="UP000474757">
    <property type="component" value="Unassembled WGS sequence"/>
</dbReference>
<dbReference type="EMBL" id="JAAGAB010000004">
    <property type="protein sequence ID" value="NDV02878.1"/>
    <property type="molecule type" value="Genomic_DNA"/>
</dbReference>
<reference evidence="1 2" key="1">
    <citation type="submission" date="2020-02" db="EMBL/GenBank/DDBJ databases">
        <title>Pseudoroseicyclus tamarix, sp. nov., isolated from offshore sediment of a Tamarix chinensis forest.</title>
        <authorList>
            <person name="Gai Y."/>
        </authorList>
    </citation>
    <scope>NUCLEOTIDE SEQUENCE [LARGE SCALE GENOMIC DNA]</scope>
    <source>
        <strain evidence="1 2">CLL3-39</strain>
    </source>
</reference>
<comment type="caution">
    <text evidence="1">The sequence shown here is derived from an EMBL/GenBank/DDBJ whole genome shotgun (WGS) entry which is preliminary data.</text>
</comment>
<gene>
    <name evidence="1" type="ORF">GZA08_18085</name>
</gene>
<dbReference type="RefSeq" id="WP_163896204.1">
    <property type="nucleotide sequence ID" value="NZ_JAAFYS010000004.1"/>
</dbReference>
<evidence type="ECO:0000313" key="2">
    <source>
        <dbReference type="Proteomes" id="UP000474757"/>
    </source>
</evidence>
<organism evidence="1 2">
    <name type="scientific">Pseudoroseicyclus tamaricis</name>
    <dbReference type="NCBI Taxonomy" id="2705421"/>
    <lineage>
        <taxon>Bacteria</taxon>
        <taxon>Pseudomonadati</taxon>
        <taxon>Pseudomonadota</taxon>
        <taxon>Alphaproteobacteria</taxon>
        <taxon>Rhodobacterales</taxon>
        <taxon>Paracoccaceae</taxon>
        <taxon>Pseudoroseicyclus</taxon>
    </lineage>
</organism>
<keyword evidence="2" id="KW-1185">Reference proteome</keyword>
<accession>A0A6B2JXB8</accession>